<dbReference type="EMBL" id="CP031194">
    <property type="protein sequence ID" value="AXG77172.1"/>
    <property type="molecule type" value="Genomic_DNA"/>
</dbReference>
<reference evidence="5" key="1">
    <citation type="submission" date="2018-07" db="EMBL/GenBank/DDBJ databases">
        <authorList>
            <person name="Zhao J."/>
        </authorList>
    </citation>
    <scope>NUCLEOTIDE SEQUENCE [LARGE SCALE GENOMIC DNA]</scope>
    <source>
        <strain evidence="5">GSSD-12</strain>
    </source>
</reference>
<evidence type="ECO:0000259" key="3">
    <source>
        <dbReference type="PROSITE" id="PS50837"/>
    </source>
</evidence>
<dbReference type="AlphaFoldDB" id="A0A345HKE8"/>
<keyword evidence="2" id="KW-0067">ATP-binding</keyword>
<dbReference type="OrthoDB" id="135105at2"/>
<dbReference type="Pfam" id="PF05729">
    <property type="entry name" value="NACHT"/>
    <property type="match status" value="1"/>
</dbReference>
<feature type="domain" description="NACHT" evidence="3">
    <location>
        <begin position="243"/>
        <end position="578"/>
    </location>
</feature>
<keyword evidence="1" id="KW-0547">Nucleotide-binding</keyword>
<dbReference type="PANTHER" id="PTHR46844:SF1">
    <property type="entry name" value="SLR5058 PROTEIN"/>
    <property type="match status" value="1"/>
</dbReference>
<dbReference type="PANTHER" id="PTHR46844">
    <property type="entry name" value="SLR5058 PROTEIN"/>
    <property type="match status" value="1"/>
</dbReference>
<dbReference type="InterPro" id="IPR027417">
    <property type="entry name" value="P-loop_NTPase"/>
</dbReference>
<name>A0A345HKE8_9ACTN</name>
<evidence type="ECO:0000256" key="2">
    <source>
        <dbReference type="ARBA" id="ARBA00022840"/>
    </source>
</evidence>
<evidence type="ECO:0000313" key="5">
    <source>
        <dbReference type="Proteomes" id="UP000253868"/>
    </source>
</evidence>
<dbReference type="Gene3D" id="3.40.50.300">
    <property type="entry name" value="P-loop containing nucleotide triphosphate hydrolases"/>
    <property type="match status" value="1"/>
</dbReference>
<proteinExistence type="predicted"/>
<dbReference type="SUPFAM" id="SSF52540">
    <property type="entry name" value="P-loop containing nucleoside triphosphate hydrolases"/>
    <property type="match status" value="1"/>
</dbReference>
<dbReference type="InterPro" id="IPR032675">
    <property type="entry name" value="LRR_dom_sf"/>
</dbReference>
<dbReference type="Pfam" id="PF22733">
    <property type="entry name" value="NNH1"/>
    <property type="match status" value="1"/>
</dbReference>
<dbReference type="GO" id="GO:0005524">
    <property type="term" value="F:ATP binding"/>
    <property type="evidence" value="ECO:0007669"/>
    <property type="project" value="UniProtKB-KW"/>
</dbReference>
<dbReference type="PROSITE" id="PS50837">
    <property type="entry name" value="NACHT"/>
    <property type="match status" value="1"/>
</dbReference>
<sequence>MALVRLAGAVGGAVAKSLLSPRPGAALVPDPLRPLPRPASPDRLAKVLARRLSPSYASYAALPEHERLAAVDSVRDTFAAAGDLGAERLFALDLDPARLRDELRSPAAGLGERARGLYDELLGLCCAHLVEQLTAHPSFPARAAVEQTRAAGRTRELVADVRERLGPRADAVALDFEARYAAYVTATHGRLELFGLTLGRSSRELPLDTAYISLAMSGEREIPGLPRVGPATLTTEQALAGADRLLLRGAAGSGKSTLVQWLAVTAARRGFLPELADLNRCVPFVLRLRAFTAAEALPLPEDFLRAAGVPLTPAGGWAESLLTEGRALVLVDGVDEVPTRLRARTEAWLKSLVAAFPRARYVVTTRPSAVPVDWLSGLSFVAHSLLPMERETIGSFVGHWHDAARLECQAADERARLDTYETSLMHAVTTRRDLGRLATNPLMCALLCALNRDRRMQLPRARKELYDAALEMLLVRRDTEREIQGVEGVTLTRDEQTALLQRLAYWLIRNGQVEAARDEAVEMVGAWLAAMPQVAGAAEHVFQHLLIRSGLLREPVPGAVDFVHRTFQDYLGAKAAVEARDFGVLVKNAHDDQWDDVVRMAVGHARVDERARLLKQLLRRADRAPRLRNRLVLLAATCLEHAPELDPEVRGEVERRTEELVPPRGRQDAEELAKVGELVIELLPGPEGLDESTAAAVVRTAGLIKGDAALAVISRFREDVRPWVVDEVSEAWGSFDSESYAKAILSGQDWRECYLTVYSPEQLLALRHVPQAQNVGVIGNHRDLTPVLTLEQLNGVQLVVNDVLTDLSVLTALPHLTSVSLNRCLGVRDLKALARPGLTHLSLTELHHEIQLDSLSEMPDLQFAHLASPLLMEGVGELPIGPQLTSLSLGLQARYLDLAGIERWPHLTELTLRGSTQIRQLAGMPSLSGLRVLDLHLQDPLDLRDISHLAELQTLMLWNCEVPDGLDPLRDLPALTTLRFFDCGQSGSPLDLSPLADLEQLTITLWENDTPATGADLFPPGRIIRDPN</sequence>
<evidence type="ECO:0000313" key="4">
    <source>
        <dbReference type="EMBL" id="AXG77172.1"/>
    </source>
</evidence>
<protein>
    <submittedName>
        <fullName evidence="4">NACHT domain-containing protein</fullName>
    </submittedName>
</protein>
<organism evidence="4 5">
    <name type="scientific">Streptomyces paludis</name>
    <dbReference type="NCBI Taxonomy" id="2282738"/>
    <lineage>
        <taxon>Bacteria</taxon>
        <taxon>Bacillati</taxon>
        <taxon>Actinomycetota</taxon>
        <taxon>Actinomycetes</taxon>
        <taxon>Kitasatosporales</taxon>
        <taxon>Streptomycetaceae</taxon>
        <taxon>Streptomyces</taxon>
    </lineage>
</organism>
<dbReference type="InterPro" id="IPR054547">
    <property type="entry name" value="NNH1"/>
</dbReference>
<dbReference type="KEGG" id="spad:DVK44_05165"/>
<gene>
    <name evidence="4" type="ORF">DVK44_05165</name>
</gene>
<keyword evidence="5" id="KW-1185">Reference proteome</keyword>
<dbReference type="SUPFAM" id="SSF52058">
    <property type="entry name" value="L domain-like"/>
    <property type="match status" value="1"/>
</dbReference>
<dbReference type="InterPro" id="IPR007111">
    <property type="entry name" value="NACHT_NTPase"/>
</dbReference>
<accession>A0A345HKE8</accession>
<dbReference type="Proteomes" id="UP000253868">
    <property type="component" value="Chromosome"/>
</dbReference>
<dbReference type="Gene3D" id="3.80.10.10">
    <property type="entry name" value="Ribonuclease Inhibitor"/>
    <property type="match status" value="1"/>
</dbReference>
<evidence type="ECO:0000256" key="1">
    <source>
        <dbReference type="ARBA" id="ARBA00022741"/>
    </source>
</evidence>